<name>A0AAN9NKW1_PHACN</name>
<keyword evidence="2" id="KW-0812">Transmembrane</keyword>
<dbReference type="EMBL" id="JAYMYR010000003">
    <property type="protein sequence ID" value="KAK7374970.1"/>
    <property type="molecule type" value="Genomic_DNA"/>
</dbReference>
<accession>A0AAN9NKW1</accession>
<protein>
    <recommendedName>
        <fullName evidence="5">Pollen Ole e 1 allergen and extensin family protein</fullName>
    </recommendedName>
</protein>
<dbReference type="AlphaFoldDB" id="A0AAN9NKW1"/>
<dbReference type="PANTHER" id="PTHR46995:SF6">
    <property type="entry name" value="POLLEN OLE E 1 ALLERGEN AND EXTENSIN FAMILY PROTEIN"/>
    <property type="match status" value="1"/>
</dbReference>
<reference evidence="3 4" key="1">
    <citation type="submission" date="2024-01" db="EMBL/GenBank/DDBJ databases">
        <title>The genomes of 5 underutilized Papilionoideae crops provide insights into root nodulation and disease resistanc.</title>
        <authorList>
            <person name="Jiang F."/>
        </authorList>
    </citation>
    <scope>NUCLEOTIDE SEQUENCE [LARGE SCALE GENOMIC DNA]</scope>
    <source>
        <strain evidence="3">JINMINGXINNONG_FW02</strain>
        <tissue evidence="3">Leaves</tissue>
    </source>
</reference>
<evidence type="ECO:0000256" key="1">
    <source>
        <dbReference type="SAM" id="MobiDB-lite"/>
    </source>
</evidence>
<sequence>MINGWKRRYKKLTIVSPLPMPLNFFDLSNYRNYFQKLKRTFFTFTLLFSSMDQFLILLLFLTSLFTFPFVLIAQSPTPIISHISVVGAVYCDTCSTSTFSKESYFLQGVEVHIQCRFRATSPKTSEQISFSVNRSTDQYGVYKLEIPAVDGVNCMDGSAIVSLCQASLISSSTSSCNVPFLKSTTRQISVKSKQDNLCVYTLSGLSYKPPQKNTTLCGHQNQQLSLPNSFNSSEFFFPWPHLPFPPLPPLPSLPFPPFPSLPFPPLRFPTSPPIPSLPFPFPQYPPTPSALSPPPFNLHDPQTWLPPIPSLSHTPPPPPAFNLGDPSTWIPHIPPSPPPNIPQYQTP</sequence>
<proteinExistence type="predicted"/>
<feature type="region of interest" description="Disordered" evidence="1">
    <location>
        <begin position="307"/>
        <end position="347"/>
    </location>
</feature>
<gene>
    <name evidence="3" type="ORF">VNO80_08413</name>
</gene>
<dbReference type="PANTHER" id="PTHR46995">
    <property type="entry name" value="OS09G0508200 PROTEIN"/>
    <property type="match status" value="1"/>
</dbReference>
<evidence type="ECO:0008006" key="5">
    <source>
        <dbReference type="Google" id="ProtNLM"/>
    </source>
</evidence>
<dbReference type="Proteomes" id="UP001374584">
    <property type="component" value="Unassembled WGS sequence"/>
</dbReference>
<evidence type="ECO:0000313" key="3">
    <source>
        <dbReference type="EMBL" id="KAK7374970.1"/>
    </source>
</evidence>
<keyword evidence="2" id="KW-0472">Membrane</keyword>
<feature type="compositionally biased region" description="Pro residues" evidence="1">
    <location>
        <begin position="332"/>
        <end position="341"/>
    </location>
</feature>
<dbReference type="Pfam" id="PF01190">
    <property type="entry name" value="Pollen_Ole_e_1"/>
    <property type="match status" value="1"/>
</dbReference>
<evidence type="ECO:0000256" key="2">
    <source>
        <dbReference type="SAM" id="Phobius"/>
    </source>
</evidence>
<keyword evidence="4" id="KW-1185">Reference proteome</keyword>
<feature type="compositionally biased region" description="Pro residues" evidence="1">
    <location>
        <begin position="307"/>
        <end position="320"/>
    </location>
</feature>
<keyword evidence="2" id="KW-1133">Transmembrane helix</keyword>
<comment type="caution">
    <text evidence="3">The sequence shown here is derived from an EMBL/GenBank/DDBJ whole genome shotgun (WGS) entry which is preliminary data.</text>
</comment>
<organism evidence="3 4">
    <name type="scientific">Phaseolus coccineus</name>
    <name type="common">Scarlet runner bean</name>
    <name type="synonym">Phaseolus multiflorus</name>
    <dbReference type="NCBI Taxonomy" id="3886"/>
    <lineage>
        <taxon>Eukaryota</taxon>
        <taxon>Viridiplantae</taxon>
        <taxon>Streptophyta</taxon>
        <taxon>Embryophyta</taxon>
        <taxon>Tracheophyta</taxon>
        <taxon>Spermatophyta</taxon>
        <taxon>Magnoliopsida</taxon>
        <taxon>eudicotyledons</taxon>
        <taxon>Gunneridae</taxon>
        <taxon>Pentapetalae</taxon>
        <taxon>rosids</taxon>
        <taxon>fabids</taxon>
        <taxon>Fabales</taxon>
        <taxon>Fabaceae</taxon>
        <taxon>Papilionoideae</taxon>
        <taxon>50 kb inversion clade</taxon>
        <taxon>NPAAA clade</taxon>
        <taxon>indigoferoid/millettioid clade</taxon>
        <taxon>Phaseoleae</taxon>
        <taxon>Phaseolus</taxon>
    </lineage>
</organism>
<feature type="transmembrane region" description="Helical" evidence="2">
    <location>
        <begin position="41"/>
        <end position="71"/>
    </location>
</feature>
<evidence type="ECO:0000313" key="4">
    <source>
        <dbReference type="Proteomes" id="UP001374584"/>
    </source>
</evidence>